<name>A0A7V0T4D3_UNCW3</name>
<evidence type="ECO:0000313" key="1">
    <source>
        <dbReference type="EMBL" id="HDQ98668.1"/>
    </source>
</evidence>
<dbReference type="SUPFAM" id="SSF101898">
    <property type="entry name" value="NHL repeat"/>
    <property type="match status" value="2"/>
</dbReference>
<dbReference type="Pfam" id="PF06739">
    <property type="entry name" value="SBBP"/>
    <property type="match status" value="1"/>
</dbReference>
<dbReference type="EMBL" id="DSBX01000002">
    <property type="protein sequence ID" value="HDQ98668.1"/>
    <property type="molecule type" value="Genomic_DNA"/>
</dbReference>
<dbReference type="InterPro" id="IPR052918">
    <property type="entry name" value="Motility_Chemotaxis_Reg"/>
</dbReference>
<dbReference type="SUPFAM" id="SSF50965">
    <property type="entry name" value="Galactose oxidase, central domain"/>
    <property type="match status" value="1"/>
</dbReference>
<comment type="caution">
    <text evidence="1">The sequence shown here is derived from an EMBL/GenBank/DDBJ whole genome shotgun (WGS) entry which is preliminary data.</text>
</comment>
<dbReference type="Gene3D" id="2.120.10.30">
    <property type="entry name" value="TolB, C-terminal domain"/>
    <property type="match status" value="1"/>
</dbReference>
<dbReference type="InterPro" id="IPR011043">
    <property type="entry name" value="Gal_Oxase/kelch_b-propeller"/>
</dbReference>
<dbReference type="InterPro" id="IPR010620">
    <property type="entry name" value="SBBP_repeat"/>
</dbReference>
<dbReference type="AlphaFoldDB" id="A0A7V0T4D3"/>
<gene>
    <name evidence="1" type="ORF">ENN51_00050</name>
</gene>
<dbReference type="Proteomes" id="UP000885672">
    <property type="component" value="Unassembled WGS sequence"/>
</dbReference>
<sequence length="756" mass="82084">MMSCSDSPTPARNGRGETRPRVPALLTAILAVLLLAGPVAGQVTVWREHWDAGLDYRDEVLAMALTPEEDIIAVGFTVLQYPMSRVAIGIVRFAAGDGEIAWAKTWQATAASADYPTGVAVDDSGNIFISGYSHTRSADSTDWLVLKYLPDGTEAWQVRHHHLLVDVAAAVVPDGAGGCYVAGHSTNAAGKLDLAVAHYDADGNQGWLTMLGGAANGNDAARALAYDGDGGLYAAGYTWTGPTDSSAYWLVKLDAGTGDTAWTRTYSGSAGSGDPRDDRAGALALGPDGTVYVTGRAGEQGTWYDATTVCWNRDGDRLWVNRFDAAMTEDGATEIAVDAAGNAYVGGYTFDYYFESEMDMLVHKIRPDGNTDWFRVHDSGFNEDDSCTAVMLDEYGNVYVAGIVSDNVGCLDWAVMKYSPAGERRWLHLSGVYDEDDYLFALLVDSRGHVYAGGTDYYLGDDDFAVLKLGQQDVGVTAVLEPADTLRLWAETRPRVRVHNHSPVPQSFPVWLYIGNFYFDARHVADLAPYDSADVEFNPWLVRDVGEHTVVAFTALAGDHEPANDTARAVVTTVPAWELLAPLPPTPGRRSREVRDGGALACSGDSLVYAFKGNNTTEFYVYEVGRDSWRQLDSVPRESPNGRRKRVKRGAKLAAGPGRVYALKGNNTLDFMYYPVGGDSGWQWLAPYPTGAGRRVRGGGGLDYVPTMNRLYSAKGSNTLEFFAYDIAGDSWLQLADVHPGPRNRRVKYGSAMTWD</sequence>
<evidence type="ECO:0008006" key="2">
    <source>
        <dbReference type="Google" id="ProtNLM"/>
    </source>
</evidence>
<feature type="non-terminal residue" evidence="1">
    <location>
        <position position="756"/>
    </location>
</feature>
<accession>A0A7V0T4D3</accession>
<dbReference type="PANTHER" id="PTHR35580">
    <property type="entry name" value="CELL SURFACE GLYCOPROTEIN (S-LAYER PROTEIN)-LIKE PROTEIN"/>
    <property type="match status" value="1"/>
</dbReference>
<organism evidence="1">
    <name type="scientific">candidate division WOR-3 bacterium</name>
    <dbReference type="NCBI Taxonomy" id="2052148"/>
    <lineage>
        <taxon>Bacteria</taxon>
        <taxon>Bacteria division WOR-3</taxon>
    </lineage>
</organism>
<dbReference type="InterPro" id="IPR011042">
    <property type="entry name" value="6-blade_b-propeller_TolB-like"/>
</dbReference>
<dbReference type="PANTHER" id="PTHR35580:SF1">
    <property type="entry name" value="PHYTASE-LIKE DOMAIN-CONTAINING PROTEIN"/>
    <property type="match status" value="1"/>
</dbReference>
<protein>
    <recommendedName>
        <fullName evidence="2">Bulb-type lectin domain-containing protein</fullName>
    </recommendedName>
</protein>
<reference evidence="1" key="1">
    <citation type="journal article" date="2020" name="mSystems">
        <title>Genome- and Community-Level Interaction Insights into Carbon Utilization and Element Cycling Functions of Hydrothermarchaeota in Hydrothermal Sediment.</title>
        <authorList>
            <person name="Zhou Z."/>
            <person name="Liu Y."/>
            <person name="Xu W."/>
            <person name="Pan J."/>
            <person name="Luo Z.H."/>
            <person name="Li M."/>
        </authorList>
    </citation>
    <scope>NUCLEOTIDE SEQUENCE [LARGE SCALE GENOMIC DNA]</scope>
    <source>
        <strain evidence="1">SpSt-1182</strain>
    </source>
</reference>
<proteinExistence type="predicted"/>